<dbReference type="InterPro" id="IPR002401">
    <property type="entry name" value="Cyt_P450_E_grp-I"/>
</dbReference>
<evidence type="ECO:0000313" key="7">
    <source>
        <dbReference type="Proteomes" id="UP000270343"/>
    </source>
</evidence>
<dbReference type="InterPro" id="IPR017972">
    <property type="entry name" value="Cyt_P450_CS"/>
</dbReference>
<feature type="region of interest" description="Disordered" evidence="5">
    <location>
        <begin position="198"/>
        <end position="225"/>
    </location>
</feature>
<dbReference type="PROSITE" id="PS00086">
    <property type="entry name" value="CYTOCHROME_P450"/>
    <property type="match status" value="1"/>
</dbReference>
<comment type="cofactor">
    <cofactor evidence="1 3">
        <name>heme</name>
        <dbReference type="ChEBI" id="CHEBI:30413"/>
    </cofactor>
</comment>
<feature type="binding site" description="axial binding residue" evidence="3">
    <location>
        <position position="173"/>
    </location>
    <ligand>
        <name>heme</name>
        <dbReference type="ChEBI" id="CHEBI:30413"/>
    </ligand>
    <ligandPart>
        <name>Fe</name>
        <dbReference type="ChEBI" id="CHEBI:18248"/>
    </ligandPart>
</feature>
<keyword evidence="4" id="KW-0503">Monooxygenase</keyword>
<keyword evidence="7" id="KW-1185">Reference proteome</keyword>
<evidence type="ECO:0000256" key="5">
    <source>
        <dbReference type="SAM" id="MobiDB-lite"/>
    </source>
</evidence>
<feature type="region of interest" description="Disordered" evidence="5">
    <location>
        <begin position="1"/>
        <end position="25"/>
    </location>
</feature>
<dbReference type="Proteomes" id="UP000270343">
    <property type="component" value="Unassembled WGS sequence"/>
</dbReference>
<dbReference type="OrthoDB" id="4746309at2"/>
<protein>
    <submittedName>
        <fullName evidence="6">Cytochrome P450</fullName>
    </submittedName>
</protein>
<dbReference type="GO" id="GO:0016705">
    <property type="term" value="F:oxidoreductase activity, acting on paired donors, with incorporation or reduction of molecular oxygen"/>
    <property type="evidence" value="ECO:0007669"/>
    <property type="project" value="InterPro"/>
</dbReference>
<organism evidence="6 7">
    <name type="scientific">Streptomyces klenkii</name>
    <dbReference type="NCBI Taxonomy" id="1420899"/>
    <lineage>
        <taxon>Bacteria</taxon>
        <taxon>Bacillati</taxon>
        <taxon>Actinomycetota</taxon>
        <taxon>Actinomycetes</taxon>
        <taxon>Kitasatosporales</taxon>
        <taxon>Streptomycetaceae</taxon>
        <taxon>Streptomyces</taxon>
    </lineage>
</organism>
<name>A0A3A9ZVL8_9ACTN</name>
<keyword evidence="3 4" id="KW-0349">Heme</keyword>
<dbReference type="SUPFAM" id="SSF48264">
    <property type="entry name" value="Cytochrome P450"/>
    <property type="match status" value="1"/>
</dbReference>
<dbReference type="Pfam" id="PF00067">
    <property type="entry name" value="p450"/>
    <property type="match status" value="1"/>
</dbReference>
<dbReference type="PANTHER" id="PTHR24305:SF166">
    <property type="entry name" value="CYTOCHROME P450 12A4, MITOCHONDRIAL-RELATED"/>
    <property type="match status" value="1"/>
</dbReference>
<dbReference type="PRINTS" id="PR00385">
    <property type="entry name" value="P450"/>
</dbReference>
<keyword evidence="3 4" id="KW-0479">Metal-binding</keyword>
<keyword evidence="4" id="KW-0560">Oxidoreductase</keyword>
<dbReference type="PRINTS" id="PR00463">
    <property type="entry name" value="EP450I"/>
</dbReference>
<comment type="similarity">
    <text evidence="2 4">Belongs to the cytochrome P450 family.</text>
</comment>
<feature type="non-terminal residue" evidence="6">
    <location>
        <position position="1"/>
    </location>
</feature>
<sequence>AMLSPSGPGGAGEAAAGREPADAEPTDAELTDMVMAVFLAGTETTASALTWALYLLATHRDVEERLHAEVDRVLAGGPVAFAHLPELQVTGHVVTETLRLHPPGWMLTRVTTADTELAGARLPAGTPLACSPHLLHHRPDLHEEPRRFTPERWARERPDRATYIPFGAGARKCVGDRFAVTEAVLALASIASRWRLSPLTDRPPPHSLRHVPSPRGLRMRATARP</sequence>
<dbReference type="PANTHER" id="PTHR24305">
    <property type="entry name" value="CYTOCHROME P450"/>
    <property type="match status" value="1"/>
</dbReference>
<evidence type="ECO:0000313" key="6">
    <source>
        <dbReference type="EMBL" id="RKN52345.1"/>
    </source>
</evidence>
<evidence type="ECO:0000256" key="1">
    <source>
        <dbReference type="ARBA" id="ARBA00001971"/>
    </source>
</evidence>
<dbReference type="GO" id="GO:0004497">
    <property type="term" value="F:monooxygenase activity"/>
    <property type="evidence" value="ECO:0007669"/>
    <property type="project" value="UniProtKB-KW"/>
</dbReference>
<keyword evidence="3 4" id="KW-0408">Iron</keyword>
<dbReference type="RefSeq" id="WP_120760475.1">
    <property type="nucleotide sequence ID" value="NZ_RBAM01000145.1"/>
</dbReference>
<dbReference type="InterPro" id="IPR050121">
    <property type="entry name" value="Cytochrome_P450_monoxygenase"/>
</dbReference>
<reference evidence="6 7" key="1">
    <citation type="journal article" date="2015" name="Antonie Van Leeuwenhoek">
        <title>Streptomyces klenkii sp. nov., isolated from deep marine sediment.</title>
        <authorList>
            <person name="Veyisoglu A."/>
            <person name="Sahin N."/>
        </authorList>
    </citation>
    <scope>NUCLEOTIDE SEQUENCE [LARGE SCALE GENOMIC DNA]</scope>
    <source>
        <strain evidence="6 7">KCTC 29202</strain>
    </source>
</reference>
<proteinExistence type="inferred from homology"/>
<dbReference type="InterPro" id="IPR036396">
    <property type="entry name" value="Cyt_P450_sf"/>
</dbReference>
<dbReference type="InterPro" id="IPR001128">
    <property type="entry name" value="Cyt_P450"/>
</dbReference>
<dbReference type="EMBL" id="RBAM01000145">
    <property type="protein sequence ID" value="RKN52345.1"/>
    <property type="molecule type" value="Genomic_DNA"/>
</dbReference>
<gene>
    <name evidence="6" type="ORF">D7231_35300</name>
</gene>
<evidence type="ECO:0000256" key="2">
    <source>
        <dbReference type="ARBA" id="ARBA00010617"/>
    </source>
</evidence>
<dbReference type="GO" id="GO:0005506">
    <property type="term" value="F:iron ion binding"/>
    <property type="evidence" value="ECO:0007669"/>
    <property type="project" value="InterPro"/>
</dbReference>
<accession>A0A3A9ZVL8</accession>
<dbReference type="AlphaFoldDB" id="A0A3A9ZVL8"/>
<dbReference type="GO" id="GO:0020037">
    <property type="term" value="F:heme binding"/>
    <property type="evidence" value="ECO:0007669"/>
    <property type="project" value="InterPro"/>
</dbReference>
<evidence type="ECO:0000256" key="4">
    <source>
        <dbReference type="RuleBase" id="RU000461"/>
    </source>
</evidence>
<comment type="caution">
    <text evidence="6">The sequence shown here is derived from an EMBL/GenBank/DDBJ whole genome shotgun (WGS) entry which is preliminary data.</text>
</comment>
<dbReference type="Gene3D" id="1.10.630.10">
    <property type="entry name" value="Cytochrome P450"/>
    <property type="match status" value="1"/>
</dbReference>
<evidence type="ECO:0000256" key="3">
    <source>
        <dbReference type="PIRSR" id="PIRSR602401-1"/>
    </source>
</evidence>